<feature type="short sequence motif" description="'HIGH' region" evidence="9">
    <location>
        <begin position="11"/>
        <end position="21"/>
    </location>
</feature>
<feature type="binding site" evidence="9">
    <location>
        <position position="143"/>
    </location>
    <ligand>
        <name>Zn(2+)</name>
        <dbReference type="ChEBI" id="CHEBI:29105"/>
    </ligand>
</feature>
<dbReference type="GO" id="GO:0006431">
    <property type="term" value="P:methionyl-tRNA aminoacylation"/>
    <property type="evidence" value="ECO:0007669"/>
    <property type="project" value="UniProtKB-UniRule"/>
</dbReference>
<feature type="binding site" evidence="9">
    <location>
        <position position="146"/>
    </location>
    <ligand>
        <name>Zn(2+)</name>
        <dbReference type="ChEBI" id="CHEBI:29105"/>
    </ligand>
</feature>
<evidence type="ECO:0000256" key="8">
    <source>
        <dbReference type="ARBA" id="ARBA00047364"/>
    </source>
</evidence>
<reference evidence="13 14" key="1">
    <citation type="submission" date="2013-11" db="EMBL/GenBank/DDBJ databases">
        <title>Comparative genomics of Ignicoccus.</title>
        <authorList>
            <person name="Podar M."/>
        </authorList>
    </citation>
    <scope>NUCLEOTIDE SEQUENCE [LARGE SCALE GENOMIC DNA]</scope>
    <source>
        <strain evidence="13 14">DSM 13165</strain>
    </source>
</reference>
<evidence type="ECO:0000256" key="2">
    <source>
        <dbReference type="ARBA" id="ARBA00022490"/>
    </source>
</evidence>
<dbReference type="AlphaFoldDB" id="A0A0U3FN18"/>
<dbReference type="InterPro" id="IPR023458">
    <property type="entry name" value="Met-tRNA_ligase_1"/>
</dbReference>
<evidence type="ECO:0000256" key="5">
    <source>
        <dbReference type="ARBA" id="ARBA00022840"/>
    </source>
</evidence>
<feature type="binding site" evidence="9">
    <location>
        <position position="156"/>
    </location>
    <ligand>
        <name>Zn(2+)</name>
        <dbReference type="ChEBI" id="CHEBI:29105"/>
    </ligand>
</feature>
<dbReference type="HAMAP" id="MF_00098">
    <property type="entry name" value="Met_tRNA_synth_type1"/>
    <property type="match status" value="1"/>
</dbReference>
<dbReference type="GO" id="GO:0005524">
    <property type="term" value="F:ATP binding"/>
    <property type="evidence" value="ECO:0007669"/>
    <property type="project" value="UniProtKB-UniRule"/>
</dbReference>
<dbReference type="CDD" id="cd00814">
    <property type="entry name" value="MetRS_core"/>
    <property type="match status" value="1"/>
</dbReference>
<dbReference type="PANTHER" id="PTHR45765:SF1">
    <property type="entry name" value="METHIONINE--TRNA LIGASE, CYTOPLASMIC"/>
    <property type="match status" value="1"/>
</dbReference>
<evidence type="ECO:0000256" key="7">
    <source>
        <dbReference type="ARBA" id="ARBA00023146"/>
    </source>
</evidence>
<comment type="catalytic activity">
    <reaction evidence="8 9">
        <text>tRNA(Met) + L-methionine + ATP = L-methionyl-tRNA(Met) + AMP + diphosphate</text>
        <dbReference type="Rhea" id="RHEA:13481"/>
        <dbReference type="Rhea" id="RHEA-COMP:9667"/>
        <dbReference type="Rhea" id="RHEA-COMP:9698"/>
        <dbReference type="ChEBI" id="CHEBI:30616"/>
        <dbReference type="ChEBI" id="CHEBI:33019"/>
        <dbReference type="ChEBI" id="CHEBI:57844"/>
        <dbReference type="ChEBI" id="CHEBI:78442"/>
        <dbReference type="ChEBI" id="CHEBI:78530"/>
        <dbReference type="ChEBI" id="CHEBI:456215"/>
        <dbReference type="EC" id="6.1.1.10"/>
    </reaction>
</comment>
<evidence type="ECO:0000256" key="4">
    <source>
        <dbReference type="ARBA" id="ARBA00022741"/>
    </source>
</evidence>
<dbReference type="PRINTS" id="PR01041">
    <property type="entry name" value="TRNASYNTHMET"/>
</dbReference>
<comment type="cofactor">
    <cofactor evidence="9">
        <name>Zn(2+)</name>
        <dbReference type="ChEBI" id="CHEBI:29105"/>
    </cofactor>
    <text evidence="9">Binds 1 zinc ion per subunit.</text>
</comment>
<keyword evidence="4 9" id="KW-0547">Nucleotide-binding</keyword>
<dbReference type="InterPro" id="IPR001412">
    <property type="entry name" value="aa-tRNA-synth_I_CS"/>
</dbReference>
<keyword evidence="5 9" id="KW-0067">ATP-binding</keyword>
<dbReference type="OrthoDB" id="371856at2157"/>
<keyword evidence="6 9" id="KW-0648">Protein biosynthesis</keyword>
<dbReference type="SUPFAM" id="SSF57770">
    <property type="entry name" value="Methionyl-tRNA synthetase (MetRS), Zn-domain"/>
    <property type="match status" value="1"/>
</dbReference>
<evidence type="ECO:0000256" key="3">
    <source>
        <dbReference type="ARBA" id="ARBA00022598"/>
    </source>
</evidence>
<dbReference type="Proteomes" id="UP000060778">
    <property type="component" value="Chromosome"/>
</dbReference>
<feature type="region of interest" description="Disordered" evidence="10">
    <location>
        <begin position="510"/>
        <end position="538"/>
    </location>
</feature>
<evidence type="ECO:0000256" key="1">
    <source>
        <dbReference type="ARBA" id="ARBA00004496"/>
    </source>
</evidence>
<name>A0A0U3FN18_9CREN</name>
<keyword evidence="14" id="KW-1185">Reference proteome</keyword>
<dbReference type="EC" id="6.1.1.10" evidence="9"/>
<dbReference type="InterPro" id="IPR015413">
    <property type="entry name" value="Methionyl/Leucyl_tRNA_Synth"/>
</dbReference>
<proteinExistence type="inferred from homology"/>
<dbReference type="GO" id="GO:0005829">
    <property type="term" value="C:cytosol"/>
    <property type="evidence" value="ECO:0007669"/>
    <property type="project" value="TreeGrafter"/>
</dbReference>
<dbReference type="KEGG" id="iis:EYM_04450"/>
<feature type="compositionally biased region" description="Basic and acidic residues" evidence="10">
    <location>
        <begin position="514"/>
        <end position="528"/>
    </location>
</feature>
<dbReference type="GO" id="GO:0004825">
    <property type="term" value="F:methionine-tRNA ligase activity"/>
    <property type="evidence" value="ECO:0007669"/>
    <property type="project" value="UniProtKB-UniRule"/>
</dbReference>
<dbReference type="PATRIC" id="fig|940295.4.peg.852"/>
<dbReference type="CDD" id="cd07957">
    <property type="entry name" value="Anticodon_Ia_Met"/>
    <property type="match status" value="1"/>
</dbReference>
<feature type="binding site" evidence="9">
    <location>
        <position position="159"/>
    </location>
    <ligand>
        <name>Zn(2+)</name>
        <dbReference type="ChEBI" id="CHEBI:29105"/>
    </ligand>
</feature>
<comment type="subcellular location">
    <subcellularLocation>
        <location evidence="1 9">Cytoplasm</location>
    </subcellularLocation>
</comment>
<comment type="similarity">
    <text evidence="9">Belongs to the class-I aminoacyl-tRNA synthetase family. MetG type 1 subfamily.</text>
</comment>
<keyword evidence="9" id="KW-0862">Zinc</keyword>
<dbReference type="PANTHER" id="PTHR45765">
    <property type="entry name" value="METHIONINE--TRNA LIGASE"/>
    <property type="match status" value="1"/>
</dbReference>
<protein>
    <recommendedName>
        <fullName evidence="9">Methionine--tRNA ligase</fullName>
        <ecNumber evidence="9">6.1.1.10</ecNumber>
    </recommendedName>
    <alternativeName>
        <fullName evidence="9">Methionyl-tRNA synthetase</fullName>
        <shortName evidence="9">MetRS</shortName>
    </alternativeName>
</protein>
<feature type="short sequence motif" description="'KMSKS' region" evidence="9">
    <location>
        <begin position="331"/>
        <end position="335"/>
    </location>
</feature>
<sequence length="567" mass="65621">MAKWIVGSAWPYVNAVPHLGNLIGSILSADVFARFLRLMDEDVVAVSGSDEHGTPIEVEARKRGMEPKELTDKMHNYVKSLFERFEIAFDNYTRTHNDVHIKFVQETFMKIYENGYVFTKDLLMPYCLKDEMFLPDRFVTGTCPYCGAKGARGDQCDFCGKLLDPVDLIDPKCSLCGSRPTWRKTKHFFFDLPKAAKGLDQWIKESDLPENVKNTTLHWLKEGLTPRAITRDNKWGIPAPFPGAEGKTIYVWFEAVLGYLSAVKELDVKNGTNLFEYFWKDQSSRPVYFIGKDNIPFHSIILPALLRATGEEYPLPYNISATEYLMYEGKKFSKSRRIGVWIDEALKLVPEPDYWRFALIRMRPEDRDTNFTWSEFYRIVNSELNDDIGNFAHRVLTLIKRKLNGNVNGKIDEEIARKIEELHDKYVKAMYQVRMKEATNYLLEMARLGNKYLNEKEPWKLLKCCPEKASDVLYTSLYILREIALHLAPFAPASAQRLWEMLGEEGDVNSKGTLAKEHSRPPKNEIGEPKPLFKKLPEEFSDPNYVEGLLQEIREEVEKERPIPFFT</sequence>
<keyword evidence="3 9" id="KW-0436">Ligase</keyword>
<dbReference type="GO" id="GO:0046872">
    <property type="term" value="F:metal ion binding"/>
    <property type="evidence" value="ECO:0007669"/>
    <property type="project" value="UniProtKB-KW"/>
</dbReference>
<evidence type="ECO:0000313" key="14">
    <source>
        <dbReference type="Proteomes" id="UP000060778"/>
    </source>
</evidence>
<dbReference type="Gene3D" id="2.20.28.20">
    <property type="entry name" value="Methionyl-tRNA synthetase, Zn-domain"/>
    <property type="match status" value="1"/>
</dbReference>
<keyword evidence="7 9" id="KW-0030">Aminoacyl-tRNA synthetase</keyword>
<accession>A0A0U3FN18</accession>
<dbReference type="PROSITE" id="PS00178">
    <property type="entry name" value="AA_TRNA_LIGASE_I"/>
    <property type="match status" value="1"/>
</dbReference>
<dbReference type="InterPro" id="IPR014729">
    <property type="entry name" value="Rossmann-like_a/b/a_fold"/>
</dbReference>
<feature type="binding site" evidence="9">
    <location>
        <position position="334"/>
    </location>
    <ligand>
        <name>ATP</name>
        <dbReference type="ChEBI" id="CHEBI:30616"/>
    </ligand>
</feature>
<dbReference type="NCBIfam" id="TIGR00398">
    <property type="entry name" value="metG"/>
    <property type="match status" value="1"/>
</dbReference>
<dbReference type="RefSeq" id="WP_075049835.1">
    <property type="nucleotide sequence ID" value="NZ_CP006867.1"/>
</dbReference>
<dbReference type="GO" id="GO:0017101">
    <property type="term" value="C:aminoacyl-tRNA synthetase multienzyme complex"/>
    <property type="evidence" value="ECO:0007669"/>
    <property type="project" value="TreeGrafter"/>
</dbReference>
<comment type="function">
    <text evidence="9">Is required not only for elongation of protein synthesis but also for the initiation of all mRNA translation through initiator tRNA(fMet) aminoacylation.</text>
</comment>
<dbReference type="InterPro" id="IPR009080">
    <property type="entry name" value="tRNAsynth_Ia_anticodon-bd"/>
</dbReference>
<feature type="domain" description="Methionyl/Leucyl tRNA synthetase" evidence="11">
    <location>
        <begin position="5"/>
        <end position="396"/>
    </location>
</feature>
<dbReference type="InterPro" id="IPR029038">
    <property type="entry name" value="MetRS_Zn"/>
</dbReference>
<evidence type="ECO:0000313" key="13">
    <source>
        <dbReference type="EMBL" id="ALU11759.1"/>
    </source>
</evidence>
<keyword evidence="9" id="KW-0479">Metal-binding</keyword>
<keyword evidence="2 9" id="KW-0963">Cytoplasm</keyword>
<evidence type="ECO:0000256" key="9">
    <source>
        <dbReference type="HAMAP-Rule" id="MF_00098"/>
    </source>
</evidence>
<evidence type="ECO:0000259" key="12">
    <source>
        <dbReference type="Pfam" id="PF19303"/>
    </source>
</evidence>
<feature type="domain" description="Methionyl-tRNA synthetase anticodon-binding" evidence="12">
    <location>
        <begin position="405"/>
        <end position="539"/>
    </location>
</feature>
<gene>
    <name evidence="9" type="primary">metG</name>
    <name evidence="13" type="ORF">EYM_04450</name>
</gene>
<dbReference type="InterPro" id="IPR014758">
    <property type="entry name" value="Met-tRNA_synth"/>
</dbReference>
<evidence type="ECO:0000256" key="10">
    <source>
        <dbReference type="SAM" id="MobiDB-lite"/>
    </source>
</evidence>
<dbReference type="SUPFAM" id="SSF47323">
    <property type="entry name" value="Anticodon-binding domain of a subclass of class I aminoacyl-tRNA synthetases"/>
    <property type="match status" value="1"/>
</dbReference>
<dbReference type="Pfam" id="PF09334">
    <property type="entry name" value="tRNA-synt_1g"/>
    <property type="match status" value="1"/>
</dbReference>
<evidence type="ECO:0000256" key="6">
    <source>
        <dbReference type="ARBA" id="ARBA00022917"/>
    </source>
</evidence>
<dbReference type="EMBL" id="CP006867">
    <property type="protein sequence ID" value="ALU11759.1"/>
    <property type="molecule type" value="Genomic_DNA"/>
</dbReference>
<dbReference type="Pfam" id="PF19303">
    <property type="entry name" value="Anticodon_3"/>
    <property type="match status" value="1"/>
</dbReference>
<dbReference type="InterPro" id="IPR033911">
    <property type="entry name" value="MetRS_core"/>
</dbReference>
<evidence type="ECO:0000259" key="11">
    <source>
        <dbReference type="Pfam" id="PF09334"/>
    </source>
</evidence>
<organism evidence="13 14">
    <name type="scientific">Ignicoccus islandicus DSM 13165</name>
    <dbReference type="NCBI Taxonomy" id="940295"/>
    <lineage>
        <taxon>Archaea</taxon>
        <taxon>Thermoproteota</taxon>
        <taxon>Thermoprotei</taxon>
        <taxon>Desulfurococcales</taxon>
        <taxon>Desulfurococcaceae</taxon>
        <taxon>Ignicoccus</taxon>
    </lineage>
</organism>
<dbReference type="SUPFAM" id="SSF52374">
    <property type="entry name" value="Nucleotidylyl transferase"/>
    <property type="match status" value="1"/>
</dbReference>
<dbReference type="STRING" id="940295.EYM_04450"/>
<dbReference type="FunFam" id="2.20.28.20:FF:000001">
    <property type="entry name" value="Methionine--tRNA ligase"/>
    <property type="match status" value="1"/>
</dbReference>
<dbReference type="InterPro" id="IPR041872">
    <property type="entry name" value="Anticodon_Met"/>
</dbReference>
<dbReference type="Gene3D" id="1.10.730.10">
    <property type="entry name" value="Isoleucyl-tRNA Synthetase, Domain 1"/>
    <property type="match status" value="1"/>
</dbReference>
<dbReference type="GeneID" id="30680281"/>
<dbReference type="Gene3D" id="3.40.50.620">
    <property type="entry name" value="HUPs"/>
    <property type="match status" value="1"/>
</dbReference>